<keyword evidence="1" id="KW-0472">Membrane</keyword>
<accession>A0A382JPU9</accession>
<evidence type="ECO:0000313" key="2">
    <source>
        <dbReference type="EMBL" id="SVC14504.1"/>
    </source>
</evidence>
<feature type="non-terminal residue" evidence="2">
    <location>
        <position position="92"/>
    </location>
</feature>
<feature type="transmembrane region" description="Helical" evidence="1">
    <location>
        <begin position="7"/>
        <end position="25"/>
    </location>
</feature>
<evidence type="ECO:0008006" key="3">
    <source>
        <dbReference type="Google" id="ProtNLM"/>
    </source>
</evidence>
<keyword evidence="1" id="KW-0812">Transmembrane</keyword>
<dbReference type="InterPro" id="IPR021306">
    <property type="entry name" value="DUF2878"/>
</dbReference>
<keyword evidence="1" id="KW-1133">Transmembrane helix</keyword>
<reference evidence="2" key="1">
    <citation type="submission" date="2018-05" db="EMBL/GenBank/DDBJ databases">
        <authorList>
            <person name="Lanie J.A."/>
            <person name="Ng W.-L."/>
            <person name="Kazmierczak K.M."/>
            <person name="Andrzejewski T.M."/>
            <person name="Davidsen T.M."/>
            <person name="Wayne K.J."/>
            <person name="Tettelin H."/>
            <person name="Glass J.I."/>
            <person name="Rusch D."/>
            <person name="Podicherti R."/>
            <person name="Tsui H.-C.T."/>
            <person name="Winkler M.E."/>
        </authorList>
    </citation>
    <scope>NUCLEOTIDE SEQUENCE</scope>
</reference>
<organism evidence="2">
    <name type="scientific">marine metagenome</name>
    <dbReference type="NCBI Taxonomy" id="408172"/>
    <lineage>
        <taxon>unclassified sequences</taxon>
        <taxon>metagenomes</taxon>
        <taxon>ecological metagenomes</taxon>
    </lineage>
</organism>
<proteinExistence type="predicted"/>
<name>A0A382JPU9_9ZZZZ</name>
<evidence type="ECO:0000256" key="1">
    <source>
        <dbReference type="SAM" id="Phobius"/>
    </source>
</evidence>
<dbReference type="Pfam" id="PF11086">
    <property type="entry name" value="DUF2878"/>
    <property type="match status" value="1"/>
</dbReference>
<sequence length="92" mass="10160">MIAPIPQIINLVIFQLVWFITVFSVISEKIWLGPAAICFFFLLHSMIATTARADFILAAIAVMIGLVIDTVLVQVGLLRFEMSLPWPGAAPF</sequence>
<feature type="transmembrane region" description="Helical" evidence="1">
    <location>
        <begin position="31"/>
        <end position="48"/>
    </location>
</feature>
<dbReference type="AlphaFoldDB" id="A0A382JPU9"/>
<gene>
    <name evidence="2" type="ORF">METZ01_LOCUS267358</name>
</gene>
<feature type="transmembrane region" description="Helical" evidence="1">
    <location>
        <begin position="55"/>
        <end position="77"/>
    </location>
</feature>
<dbReference type="EMBL" id="UINC01075882">
    <property type="protein sequence ID" value="SVC14504.1"/>
    <property type="molecule type" value="Genomic_DNA"/>
</dbReference>
<protein>
    <recommendedName>
        <fullName evidence="3">Rod shape-determining protein MreD</fullName>
    </recommendedName>
</protein>